<sequence>MKRKWRSSTSIAQQSIICQLLSGLRRKGKYEERKLSSQECYCLQEQSIAAVHRRVCHRWRVAQTRYRLKVACGRQDNKLDAGLCTPCSHSPPRAWPFPSSMSASPLQQPVTLIHGTQGRFLDSKQNSIEANLDYSRRARGHHVGPIPFQLLKAAFLDDVEVRRPAPKANWAKVPGMIPVVEESSPM</sequence>
<dbReference type="EMBL" id="KN840673">
    <property type="protein sequence ID" value="KIP02467.1"/>
    <property type="molecule type" value="Genomic_DNA"/>
</dbReference>
<dbReference type="AlphaFoldDB" id="A0A0C3S0G8"/>
<reference evidence="1 2" key="1">
    <citation type="journal article" date="2014" name="PLoS Genet.">
        <title>Analysis of the Phlebiopsis gigantea genome, transcriptome and secretome provides insight into its pioneer colonization strategies of wood.</title>
        <authorList>
            <person name="Hori C."/>
            <person name="Ishida T."/>
            <person name="Igarashi K."/>
            <person name="Samejima M."/>
            <person name="Suzuki H."/>
            <person name="Master E."/>
            <person name="Ferreira P."/>
            <person name="Ruiz-Duenas F.J."/>
            <person name="Held B."/>
            <person name="Canessa P."/>
            <person name="Larrondo L.F."/>
            <person name="Schmoll M."/>
            <person name="Druzhinina I.S."/>
            <person name="Kubicek C.P."/>
            <person name="Gaskell J.A."/>
            <person name="Kersten P."/>
            <person name="St John F."/>
            <person name="Glasner J."/>
            <person name="Sabat G."/>
            <person name="Splinter BonDurant S."/>
            <person name="Syed K."/>
            <person name="Yadav J."/>
            <person name="Mgbeahuruike A.C."/>
            <person name="Kovalchuk A."/>
            <person name="Asiegbu F.O."/>
            <person name="Lackner G."/>
            <person name="Hoffmeister D."/>
            <person name="Rencoret J."/>
            <person name="Gutierrez A."/>
            <person name="Sun H."/>
            <person name="Lindquist E."/>
            <person name="Barry K."/>
            <person name="Riley R."/>
            <person name="Grigoriev I.V."/>
            <person name="Henrissat B."/>
            <person name="Kues U."/>
            <person name="Berka R.M."/>
            <person name="Martinez A.T."/>
            <person name="Covert S.F."/>
            <person name="Blanchette R.A."/>
            <person name="Cullen D."/>
        </authorList>
    </citation>
    <scope>NUCLEOTIDE SEQUENCE [LARGE SCALE GENOMIC DNA]</scope>
    <source>
        <strain evidence="1 2">11061_1 CR5-6</strain>
    </source>
</reference>
<gene>
    <name evidence="1" type="ORF">PHLGIDRAFT_292478</name>
</gene>
<dbReference type="HOGENOM" id="CLU_1454912_0_0_1"/>
<dbReference type="Proteomes" id="UP000053257">
    <property type="component" value="Unassembled WGS sequence"/>
</dbReference>
<accession>A0A0C3S0G8</accession>
<organism evidence="1 2">
    <name type="scientific">Phlebiopsis gigantea (strain 11061_1 CR5-6)</name>
    <name type="common">White-rot fungus</name>
    <name type="synonym">Peniophora gigantea</name>
    <dbReference type="NCBI Taxonomy" id="745531"/>
    <lineage>
        <taxon>Eukaryota</taxon>
        <taxon>Fungi</taxon>
        <taxon>Dikarya</taxon>
        <taxon>Basidiomycota</taxon>
        <taxon>Agaricomycotina</taxon>
        <taxon>Agaricomycetes</taxon>
        <taxon>Polyporales</taxon>
        <taxon>Phanerochaetaceae</taxon>
        <taxon>Phlebiopsis</taxon>
    </lineage>
</organism>
<keyword evidence="2" id="KW-1185">Reference proteome</keyword>
<protein>
    <submittedName>
        <fullName evidence="1">Uncharacterized protein</fullName>
    </submittedName>
</protein>
<name>A0A0C3S0G8_PHLG1</name>
<proteinExistence type="predicted"/>
<evidence type="ECO:0000313" key="1">
    <source>
        <dbReference type="EMBL" id="KIP02467.1"/>
    </source>
</evidence>
<evidence type="ECO:0000313" key="2">
    <source>
        <dbReference type="Proteomes" id="UP000053257"/>
    </source>
</evidence>